<protein>
    <submittedName>
        <fullName evidence="3">Uncharacterized protein</fullName>
    </submittedName>
</protein>
<gene>
    <name evidence="3" type="ORF">CRG98_042650</name>
</gene>
<evidence type="ECO:0000256" key="2">
    <source>
        <dbReference type="SAM" id="Phobius"/>
    </source>
</evidence>
<keyword evidence="4" id="KW-1185">Reference proteome</keyword>
<feature type="compositionally biased region" description="Basic residues" evidence="1">
    <location>
        <begin position="7"/>
        <end position="18"/>
    </location>
</feature>
<dbReference type="AlphaFoldDB" id="A0A2I0HZ16"/>
<keyword evidence="2" id="KW-0812">Transmembrane</keyword>
<evidence type="ECO:0000256" key="1">
    <source>
        <dbReference type="SAM" id="MobiDB-lite"/>
    </source>
</evidence>
<organism evidence="3 4">
    <name type="scientific">Punica granatum</name>
    <name type="common">Pomegranate</name>
    <dbReference type="NCBI Taxonomy" id="22663"/>
    <lineage>
        <taxon>Eukaryota</taxon>
        <taxon>Viridiplantae</taxon>
        <taxon>Streptophyta</taxon>
        <taxon>Embryophyta</taxon>
        <taxon>Tracheophyta</taxon>
        <taxon>Spermatophyta</taxon>
        <taxon>Magnoliopsida</taxon>
        <taxon>eudicotyledons</taxon>
        <taxon>Gunneridae</taxon>
        <taxon>Pentapetalae</taxon>
        <taxon>rosids</taxon>
        <taxon>malvids</taxon>
        <taxon>Myrtales</taxon>
        <taxon>Lythraceae</taxon>
        <taxon>Punica</taxon>
    </lineage>
</organism>
<accession>A0A2I0HZ16</accession>
<dbReference type="Proteomes" id="UP000233551">
    <property type="component" value="Unassembled WGS sequence"/>
</dbReference>
<keyword evidence="2" id="KW-1133">Transmembrane helix</keyword>
<evidence type="ECO:0000313" key="3">
    <source>
        <dbReference type="EMBL" id="PKI36949.1"/>
    </source>
</evidence>
<sequence>MENPQTKARKKEKEKRKQPNPNDGRNSSSPPSSSRSRSRSRSRSHHHRPSLTSNLLLLYFFFFFSATSFLSLSLPRNLSLPPSPPLSRCWLATCRGPAESLTVVSPSPPRPAHCWALPGIPSSRNWHEHKWKGSAFIPTLAKEKCYANDD</sequence>
<comment type="caution">
    <text evidence="3">The sequence shown here is derived from an EMBL/GenBank/DDBJ whole genome shotgun (WGS) entry which is preliminary data.</text>
</comment>
<name>A0A2I0HZ16_PUNGR</name>
<feature type="compositionally biased region" description="Basic residues" evidence="1">
    <location>
        <begin position="36"/>
        <end position="49"/>
    </location>
</feature>
<evidence type="ECO:0000313" key="4">
    <source>
        <dbReference type="Proteomes" id="UP000233551"/>
    </source>
</evidence>
<feature type="region of interest" description="Disordered" evidence="1">
    <location>
        <begin position="1"/>
        <end position="49"/>
    </location>
</feature>
<reference evidence="3 4" key="1">
    <citation type="submission" date="2017-11" db="EMBL/GenBank/DDBJ databases">
        <title>De-novo sequencing of pomegranate (Punica granatum L.) genome.</title>
        <authorList>
            <person name="Akparov Z."/>
            <person name="Amiraslanov A."/>
            <person name="Hajiyeva S."/>
            <person name="Abbasov M."/>
            <person name="Kaur K."/>
            <person name="Hamwieh A."/>
            <person name="Solovyev V."/>
            <person name="Salamov A."/>
            <person name="Braich B."/>
            <person name="Kosarev P."/>
            <person name="Mahmoud A."/>
            <person name="Hajiyev E."/>
            <person name="Babayeva S."/>
            <person name="Izzatullayeva V."/>
            <person name="Mammadov A."/>
            <person name="Mammadov A."/>
            <person name="Sharifova S."/>
            <person name="Ojaghi J."/>
            <person name="Eynullazada K."/>
            <person name="Bayramov B."/>
            <person name="Abdulazimova A."/>
            <person name="Shahmuradov I."/>
        </authorList>
    </citation>
    <scope>NUCLEOTIDE SEQUENCE [LARGE SCALE GENOMIC DNA]</scope>
    <source>
        <strain evidence="4">cv. AG2017</strain>
        <tissue evidence="3">Leaf</tissue>
    </source>
</reference>
<feature type="transmembrane region" description="Helical" evidence="2">
    <location>
        <begin position="51"/>
        <end position="74"/>
    </location>
</feature>
<dbReference type="EMBL" id="PGOL01004632">
    <property type="protein sequence ID" value="PKI36949.1"/>
    <property type="molecule type" value="Genomic_DNA"/>
</dbReference>
<proteinExistence type="predicted"/>
<keyword evidence="2" id="KW-0472">Membrane</keyword>